<feature type="domain" description="NADH:flavin oxidoreductase/NADH oxidase N-terminal" evidence="4">
    <location>
        <begin position="12"/>
        <end position="337"/>
    </location>
</feature>
<dbReference type="InterPro" id="IPR013785">
    <property type="entry name" value="Aldolase_TIM"/>
</dbReference>
<dbReference type="InterPro" id="IPR001155">
    <property type="entry name" value="OxRdtase_FMN_N"/>
</dbReference>
<dbReference type="GO" id="GO:0016628">
    <property type="term" value="F:oxidoreductase activity, acting on the CH-CH group of donors, NAD or NADP as acceptor"/>
    <property type="evidence" value="ECO:0007669"/>
    <property type="project" value="UniProtKB-ARBA"/>
</dbReference>
<dbReference type="InterPro" id="IPR045247">
    <property type="entry name" value="Oye-like"/>
</dbReference>
<dbReference type="SUPFAM" id="SSF51395">
    <property type="entry name" value="FMN-linked oxidoreductases"/>
    <property type="match status" value="1"/>
</dbReference>
<dbReference type="PANTHER" id="PTHR22893:SF91">
    <property type="entry name" value="NADPH DEHYDROGENASE 2-RELATED"/>
    <property type="match status" value="1"/>
</dbReference>
<comment type="cofactor">
    <cofactor evidence="1">
        <name>FMN</name>
        <dbReference type="ChEBI" id="CHEBI:58210"/>
    </cofactor>
</comment>
<dbReference type="FunFam" id="3.20.20.70:FF:000059">
    <property type="entry name" value="N-ethylmaleimide reductase, FMN-linked"/>
    <property type="match status" value="1"/>
</dbReference>
<protein>
    <submittedName>
        <fullName evidence="5">N-ethylmaleimide reductase</fullName>
    </submittedName>
</protein>
<sequence>MTTQTVTRNDPLFQPVKMGNIALENRVLMAPLTRNRAQPDGVPGDLAATYYRQRSSAGVIFTEATQISAMGKGYLDTPGIHTEQQAHAWKEITDAVHAEGGKIIIQLWHVGRISHVSLLPDGAQPVSSTDKAADGQTFTANGFEDCSKPVALTIEGIKATVEDYREAARLAKVAGFDGIEVHAANGYLIDQFLQDGVNDRTDAYGGDIHNRMRFLTEVLDAVADHFKPSETGVRLSPLGQANDMSDSDPEGHFSEIYKMLNGYQLAFLHVVEAFPGSDDSAGRDLLARMRGHYNGFYIANGGYDAKLAREAIESGHAEAVTFGRDFIANPDLPKRFALDAKLNEPDQSTFYGGGAKGYTDYPTLEEVEA</sequence>
<gene>
    <name evidence="5" type="ORF">SAMN04488004_10145</name>
</gene>
<dbReference type="EMBL" id="FOTF01000001">
    <property type="protein sequence ID" value="SFK69896.1"/>
    <property type="molecule type" value="Genomic_DNA"/>
</dbReference>
<evidence type="ECO:0000256" key="3">
    <source>
        <dbReference type="ARBA" id="ARBA00023002"/>
    </source>
</evidence>
<dbReference type="Proteomes" id="UP000199550">
    <property type="component" value="Unassembled WGS sequence"/>
</dbReference>
<name>A0A1I4BPK6_9RHOB</name>
<reference evidence="5 6" key="1">
    <citation type="submission" date="2016-10" db="EMBL/GenBank/DDBJ databases">
        <authorList>
            <person name="de Groot N.N."/>
        </authorList>
    </citation>
    <scope>NUCLEOTIDE SEQUENCE [LARGE SCALE GENOMIC DNA]</scope>
    <source>
        <strain evidence="5 6">DSM 16199</strain>
    </source>
</reference>
<dbReference type="OrthoDB" id="9784632at2"/>
<dbReference type="Gene3D" id="3.20.20.70">
    <property type="entry name" value="Aldolase class I"/>
    <property type="match status" value="1"/>
</dbReference>
<dbReference type="STRING" id="195913.SAMN04488004_10145"/>
<evidence type="ECO:0000313" key="5">
    <source>
        <dbReference type="EMBL" id="SFK69896.1"/>
    </source>
</evidence>
<evidence type="ECO:0000256" key="2">
    <source>
        <dbReference type="ARBA" id="ARBA00005979"/>
    </source>
</evidence>
<dbReference type="GO" id="GO:0010181">
    <property type="term" value="F:FMN binding"/>
    <property type="evidence" value="ECO:0007669"/>
    <property type="project" value="InterPro"/>
</dbReference>
<keyword evidence="3" id="KW-0560">Oxidoreductase</keyword>
<organism evidence="5 6">
    <name type="scientific">Loktanella salsilacus</name>
    <dbReference type="NCBI Taxonomy" id="195913"/>
    <lineage>
        <taxon>Bacteria</taxon>
        <taxon>Pseudomonadati</taxon>
        <taxon>Pseudomonadota</taxon>
        <taxon>Alphaproteobacteria</taxon>
        <taxon>Rhodobacterales</taxon>
        <taxon>Roseobacteraceae</taxon>
        <taxon>Loktanella</taxon>
    </lineage>
</organism>
<dbReference type="AlphaFoldDB" id="A0A1I4BPK6"/>
<evidence type="ECO:0000313" key="6">
    <source>
        <dbReference type="Proteomes" id="UP000199550"/>
    </source>
</evidence>
<comment type="similarity">
    <text evidence="2">Belongs to the NADH:flavin oxidoreductase/NADH oxidase family.</text>
</comment>
<dbReference type="Pfam" id="PF00724">
    <property type="entry name" value="Oxidored_FMN"/>
    <property type="match status" value="1"/>
</dbReference>
<dbReference type="GO" id="GO:0005829">
    <property type="term" value="C:cytosol"/>
    <property type="evidence" value="ECO:0007669"/>
    <property type="project" value="TreeGrafter"/>
</dbReference>
<dbReference type="RefSeq" id="WP_090183936.1">
    <property type="nucleotide sequence ID" value="NZ_FOTF01000001.1"/>
</dbReference>
<accession>A0A1I4BPK6</accession>
<proteinExistence type="inferred from homology"/>
<keyword evidence="6" id="KW-1185">Reference proteome</keyword>
<dbReference type="CDD" id="cd02933">
    <property type="entry name" value="OYE_like_FMN"/>
    <property type="match status" value="1"/>
</dbReference>
<evidence type="ECO:0000259" key="4">
    <source>
        <dbReference type="Pfam" id="PF00724"/>
    </source>
</evidence>
<evidence type="ECO:0000256" key="1">
    <source>
        <dbReference type="ARBA" id="ARBA00001917"/>
    </source>
</evidence>
<dbReference type="PANTHER" id="PTHR22893">
    <property type="entry name" value="NADH OXIDOREDUCTASE-RELATED"/>
    <property type="match status" value="1"/>
</dbReference>